<accession>A0A8H4J4X9</accession>
<evidence type="ECO:0000256" key="3">
    <source>
        <dbReference type="ARBA" id="ARBA00023242"/>
    </source>
</evidence>
<feature type="DNA-binding region" description="Homeobox" evidence="4">
    <location>
        <begin position="251"/>
        <end position="313"/>
    </location>
</feature>
<comment type="caution">
    <text evidence="7">The sequence shown here is derived from an EMBL/GenBank/DDBJ whole genome shotgun (WGS) entry which is preliminary data.</text>
</comment>
<feature type="compositionally biased region" description="Basic and acidic residues" evidence="5">
    <location>
        <begin position="125"/>
        <end position="134"/>
    </location>
</feature>
<keyword evidence="2 4" id="KW-0371">Homeobox</keyword>
<dbReference type="SUPFAM" id="SSF46689">
    <property type="entry name" value="Homeodomain-like"/>
    <property type="match status" value="1"/>
</dbReference>
<protein>
    <submittedName>
        <fullName evidence="7">Homeobox</fullName>
    </submittedName>
</protein>
<feature type="region of interest" description="Disordered" evidence="5">
    <location>
        <begin position="1"/>
        <end position="22"/>
    </location>
</feature>
<feature type="compositionally biased region" description="Polar residues" evidence="5">
    <location>
        <begin position="345"/>
        <end position="356"/>
    </location>
</feature>
<dbReference type="InterPro" id="IPR009057">
    <property type="entry name" value="Homeodomain-like_sf"/>
</dbReference>
<gene>
    <name evidence="7" type="ORF">GTA08_BOTSDO12319</name>
</gene>
<keyword evidence="8" id="KW-1185">Reference proteome</keyword>
<dbReference type="GO" id="GO:0003677">
    <property type="term" value="F:DNA binding"/>
    <property type="evidence" value="ECO:0007669"/>
    <property type="project" value="UniProtKB-UniRule"/>
</dbReference>
<dbReference type="CDD" id="cd00086">
    <property type="entry name" value="homeodomain"/>
    <property type="match status" value="1"/>
</dbReference>
<evidence type="ECO:0000313" key="7">
    <source>
        <dbReference type="EMBL" id="KAF4312173.1"/>
    </source>
</evidence>
<evidence type="ECO:0000256" key="2">
    <source>
        <dbReference type="ARBA" id="ARBA00023155"/>
    </source>
</evidence>
<evidence type="ECO:0000259" key="6">
    <source>
        <dbReference type="PROSITE" id="PS50071"/>
    </source>
</evidence>
<feature type="compositionally biased region" description="Basic and acidic residues" evidence="5">
    <location>
        <begin position="376"/>
        <end position="392"/>
    </location>
</feature>
<dbReference type="EMBL" id="WWBZ02000007">
    <property type="protein sequence ID" value="KAF4312173.1"/>
    <property type="molecule type" value="Genomic_DNA"/>
</dbReference>
<proteinExistence type="predicted"/>
<feature type="region of interest" description="Disordered" evidence="5">
    <location>
        <begin position="35"/>
        <end position="104"/>
    </location>
</feature>
<evidence type="ECO:0000256" key="5">
    <source>
        <dbReference type="SAM" id="MobiDB-lite"/>
    </source>
</evidence>
<dbReference type="Pfam" id="PF05920">
    <property type="entry name" value="Homeobox_KN"/>
    <property type="match status" value="1"/>
</dbReference>
<evidence type="ECO:0000256" key="4">
    <source>
        <dbReference type="PROSITE-ProRule" id="PRU00108"/>
    </source>
</evidence>
<reference evidence="7" key="1">
    <citation type="submission" date="2020-04" db="EMBL/GenBank/DDBJ databases">
        <title>Genome Assembly and Annotation of Botryosphaeria dothidea sdau 11-99, a Latent Pathogen of Apple Fruit Ring Rot in China.</title>
        <authorList>
            <person name="Yu C."/>
            <person name="Diao Y."/>
            <person name="Lu Q."/>
            <person name="Zhao J."/>
            <person name="Cui S."/>
            <person name="Peng C."/>
            <person name="He B."/>
            <person name="Liu H."/>
        </authorList>
    </citation>
    <scope>NUCLEOTIDE SEQUENCE [LARGE SCALE GENOMIC DNA]</scope>
    <source>
        <strain evidence="7">Sdau11-99</strain>
    </source>
</reference>
<dbReference type="Gene3D" id="1.10.10.60">
    <property type="entry name" value="Homeodomain-like"/>
    <property type="match status" value="1"/>
</dbReference>
<feature type="compositionally biased region" description="Polar residues" evidence="5">
    <location>
        <begin position="84"/>
        <end position="104"/>
    </location>
</feature>
<dbReference type="Proteomes" id="UP000572817">
    <property type="component" value="Unassembled WGS sequence"/>
</dbReference>
<dbReference type="InterPro" id="IPR008422">
    <property type="entry name" value="KN_HD"/>
</dbReference>
<dbReference type="OrthoDB" id="10056939at2759"/>
<dbReference type="SMART" id="SM00389">
    <property type="entry name" value="HOX"/>
    <property type="match status" value="1"/>
</dbReference>
<feature type="domain" description="Homeobox" evidence="6">
    <location>
        <begin position="249"/>
        <end position="312"/>
    </location>
</feature>
<dbReference type="InterPro" id="IPR050224">
    <property type="entry name" value="TALE_homeobox"/>
</dbReference>
<feature type="compositionally biased region" description="Low complexity" evidence="5">
    <location>
        <begin position="55"/>
        <end position="67"/>
    </location>
</feature>
<dbReference type="GO" id="GO:0005634">
    <property type="term" value="C:nucleus"/>
    <property type="evidence" value="ECO:0007669"/>
    <property type="project" value="UniProtKB-SubCell"/>
</dbReference>
<feature type="compositionally biased region" description="Polar residues" evidence="5">
    <location>
        <begin position="38"/>
        <end position="49"/>
    </location>
</feature>
<feature type="compositionally biased region" description="Low complexity" evidence="5">
    <location>
        <begin position="319"/>
        <end position="333"/>
    </location>
</feature>
<dbReference type="PROSITE" id="PS50071">
    <property type="entry name" value="HOMEOBOX_2"/>
    <property type="match status" value="1"/>
</dbReference>
<evidence type="ECO:0000256" key="1">
    <source>
        <dbReference type="ARBA" id="ARBA00023125"/>
    </source>
</evidence>
<dbReference type="InterPro" id="IPR001356">
    <property type="entry name" value="HD"/>
</dbReference>
<comment type="subcellular location">
    <subcellularLocation>
        <location evidence="4">Nucleus</location>
    </subcellularLocation>
</comment>
<sequence>MSYESTQVLTGPELPRQNTVRLPPYEELARVADETNEEQNNAQIGSSPATIAYFQTSSSRTSRQSSTERPVFNDPFRGHPPSTSPFQPGNQHMRLPSSTENYTTTSEGRNIFLNTRISPILDHRRSSMRTEYEPRAPPALFPQPRTTSHDSGSPAARPSYYPPTALSHAHQVPASPQETRRASEAHFSHPGYGVTYNHDPYRQRSWASESPGYPRQYQRHDSTVYAGPEHWYGYPGTYGYNVEGAHADGTGRKRRGNLPKEATNTLKEWFQRHADSPYPTDEEKSDLAGLTGLSSAQISNWFINARRRTPGKEAREAARQNNNRGNQQQAQQQDSGDERARGNHVPQQTHYRQRQPSAFAAQERSRYPPSESHYGNQDDHQDGTQDQVMHDA</sequence>
<dbReference type="GO" id="GO:0006355">
    <property type="term" value="P:regulation of DNA-templated transcription"/>
    <property type="evidence" value="ECO:0007669"/>
    <property type="project" value="InterPro"/>
</dbReference>
<name>A0A8H4J4X9_9PEZI</name>
<feature type="region of interest" description="Disordered" evidence="5">
    <location>
        <begin position="302"/>
        <end position="392"/>
    </location>
</feature>
<evidence type="ECO:0000313" key="8">
    <source>
        <dbReference type="Proteomes" id="UP000572817"/>
    </source>
</evidence>
<keyword evidence="1 4" id="KW-0238">DNA-binding</keyword>
<feature type="region of interest" description="Disordered" evidence="5">
    <location>
        <begin position="125"/>
        <end position="183"/>
    </location>
</feature>
<organism evidence="7 8">
    <name type="scientific">Botryosphaeria dothidea</name>
    <dbReference type="NCBI Taxonomy" id="55169"/>
    <lineage>
        <taxon>Eukaryota</taxon>
        <taxon>Fungi</taxon>
        <taxon>Dikarya</taxon>
        <taxon>Ascomycota</taxon>
        <taxon>Pezizomycotina</taxon>
        <taxon>Dothideomycetes</taxon>
        <taxon>Dothideomycetes incertae sedis</taxon>
        <taxon>Botryosphaeriales</taxon>
        <taxon>Botryosphaeriaceae</taxon>
        <taxon>Botryosphaeria</taxon>
    </lineage>
</organism>
<dbReference type="AlphaFoldDB" id="A0A8H4J4X9"/>
<dbReference type="PANTHER" id="PTHR11850">
    <property type="entry name" value="HOMEOBOX PROTEIN TRANSCRIPTION FACTORS"/>
    <property type="match status" value="1"/>
</dbReference>
<keyword evidence="3 4" id="KW-0539">Nucleus</keyword>